<proteinExistence type="predicted"/>
<accession>A0A0E9SNI0</accession>
<dbReference type="AlphaFoldDB" id="A0A0E9SNI0"/>
<evidence type="ECO:0000313" key="1">
    <source>
        <dbReference type="EMBL" id="JAH42782.1"/>
    </source>
</evidence>
<dbReference type="EMBL" id="GBXM01065795">
    <property type="protein sequence ID" value="JAH42782.1"/>
    <property type="molecule type" value="Transcribed_RNA"/>
</dbReference>
<reference evidence="1" key="2">
    <citation type="journal article" date="2015" name="Fish Shellfish Immunol.">
        <title>Early steps in the European eel (Anguilla anguilla)-Vibrio vulnificus interaction in the gills: Role of the RtxA13 toxin.</title>
        <authorList>
            <person name="Callol A."/>
            <person name="Pajuelo D."/>
            <person name="Ebbesson L."/>
            <person name="Teles M."/>
            <person name="MacKenzie S."/>
            <person name="Amaro C."/>
        </authorList>
    </citation>
    <scope>NUCLEOTIDE SEQUENCE</scope>
</reference>
<protein>
    <submittedName>
        <fullName evidence="1">Uncharacterized protein</fullName>
    </submittedName>
</protein>
<organism evidence="1">
    <name type="scientific">Anguilla anguilla</name>
    <name type="common">European freshwater eel</name>
    <name type="synonym">Muraena anguilla</name>
    <dbReference type="NCBI Taxonomy" id="7936"/>
    <lineage>
        <taxon>Eukaryota</taxon>
        <taxon>Metazoa</taxon>
        <taxon>Chordata</taxon>
        <taxon>Craniata</taxon>
        <taxon>Vertebrata</taxon>
        <taxon>Euteleostomi</taxon>
        <taxon>Actinopterygii</taxon>
        <taxon>Neopterygii</taxon>
        <taxon>Teleostei</taxon>
        <taxon>Anguilliformes</taxon>
        <taxon>Anguillidae</taxon>
        <taxon>Anguilla</taxon>
    </lineage>
</organism>
<name>A0A0E9SNI0_ANGAN</name>
<reference evidence="1" key="1">
    <citation type="submission" date="2014-11" db="EMBL/GenBank/DDBJ databases">
        <authorList>
            <person name="Amaro Gonzalez C."/>
        </authorList>
    </citation>
    <scope>NUCLEOTIDE SEQUENCE</scope>
</reference>
<sequence length="60" mass="6939">MQSHYCILRTVESPKKTTAFLSVRYVAFSEHSRLHTRQQLTSRVLSIGSNILTVCSYDYD</sequence>